<dbReference type="SUPFAM" id="SSF64356">
    <property type="entry name" value="SNARE-like"/>
    <property type="match status" value="1"/>
</dbReference>
<reference evidence="8" key="1">
    <citation type="submission" date="2021-02" db="EMBL/GenBank/DDBJ databases">
        <authorList>
            <person name="Nowell W R."/>
        </authorList>
    </citation>
    <scope>NUCLEOTIDE SEQUENCE</scope>
</reference>
<dbReference type="PRINTS" id="PR00314">
    <property type="entry name" value="CLATHRINADPT"/>
</dbReference>
<evidence type="ECO:0000313" key="10">
    <source>
        <dbReference type="Proteomes" id="UP000663829"/>
    </source>
</evidence>
<keyword evidence="2 6" id="KW-0813">Transport</keyword>
<protein>
    <recommendedName>
        <fullName evidence="7">MHD domain-containing protein</fullName>
    </recommendedName>
</protein>
<dbReference type="InterPro" id="IPR022775">
    <property type="entry name" value="AP_mu_sigma_su"/>
</dbReference>
<dbReference type="InterPro" id="IPR050431">
    <property type="entry name" value="Adaptor_comp_med_subunit"/>
</dbReference>
<keyword evidence="5" id="KW-0168">Coated pit</keyword>
<dbReference type="PIRSF" id="PIRSF005992">
    <property type="entry name" value="Clathrin_mu"/>
    <property type="match status" value="1"/>
</dbReference>
<dbReference type="Pfam" id="PF01217">
    <property type="entry name" value="Clat_adaptor_s"/>
    <property type="match status" value="1"/>
</dbReference>
<dbReference type="OrthoDB" id="10259133at2759"/>
<dbReference type="InterPro" id="IPR001392">
    <property type="entry name" value="Clathrin_mu"/>
</dbReference>
<dbReference type="InterPro" id="IPR028565">
    <property type="entry name" value="MHD"/>
</dbReference>
<dbReference type="GO" id="GO:0006886">
    <property type="term" value="P:intracellular protein transport"/>
    <property type="evidence" value="ECO:0007669"/>
    <property type="project" value="UniProtKB-UniRule"/>
</dbReference>
<dbReference type="EMBL" id="CAJNOQ010005393">
    <property type="protein sequence ID" value="CAF1097256.1"/>
    <property type="molecule type" value="Genomic_DNA"/>
</dbReference>
<sequence length="314" mass="35891">MIGGVFLYNDKGECLILRLYRDGFGRSAADAFRVNVIHARQRVRFPVVCIARINYFYIKRGNIWLCATSKHNINSAMIFEFLNKFVRIIESYMGAMTEENIRLNHIVIYELLDEIFDYGYLQTTDAAHLKSYISQSGGGLKSNILSPEQQKTLTSTVTGQIGWRRDGIYYPKNELFLDIIETVNLLMSQQGQVLSSDVVGKVMMKSSLCGMPECKLGINDRLMISGKQRKEELFTGISGNATVAIDDCQFHQCVKLSKYETEHSISFVPPDGEFELMKYRTTNDIQLPFRVIPLGKRITERVLSERRECFEVGK</sequence>
<comment type="similarity">
    <text evidence="6">Belongs to the adaptor complexes medium subunit family.</text>
</comment>
<evidence type="ECO:0000313" key="9">
    <source>
        <dbReference type="EMBL" id="CAF3862426.1"/>
    </source>
</evidence>
<dbReference type="FunFam" id="3.30.450.60:FF:000002">
    <property type="entry name" value="AP-2 complex subunit mu, putative"/>
    <property type="match status" value="1"/>
</dbReference>
<accession>A0A814NUT7</accession>
<dbReference type="AlphaFoldDB" id="A0A814NUT7"/>
<keyword evidence="3 6" id="KW-0653">Protein transport</keyword>
<dbReference type="PROSITE" id="PS51072">
    <property type="entry name" value="MHD"/>
    <property type="match status" value="1"/>
</dbReference>
<feature type="domain" description="MHD" evidence="7">
    <location>
        <begin position="172"/>
        <end position="314"/>
    </location>
</feature>
<dbReference type="Pfam" id="PF00928">
    <property type="entry name" value="Adap_comp_sub"/>
    <property type="match status" value="1"/>
</dbReference>
<keyword evidence="10" id="KW-1185">Reference proteome</keyword>
<dbReference type="Proteomes" id="UP000663829">
    <property type="component" value="Unassembled WGS sequence"/>
</dbReference>
<dbReference type="Gene3D" id="2.60.40.1170">
    <property type="entry name" value="Mu homology domain, subdomain B"/>
    <property type="match status" value="1"/>
</dbReference>
<gene>
    <name evidence="8" type="ORF">GPM918_LOCUS18567</name>
    <name evidence="9" type="ORF">SRO942_LOCUS18564</name>
</gene>
<evidence type="ECO:0000256" key="4">
    <source>
        <dbReference type="ARBA" id="ARBA00023136"/>
    </source>
</evidence>
<dbReference type="CDD" id="cd14836">
    <property type="entry name" value="AP2_Mu_N"/>
    <property type="match status" value="1"/>
</dbReference>
<evidence type="ECO:0000259" key="7">
    <source>
        <dbReference type="PROSITE" id="PS51072"/>
    </source>
</evidence>
<dbReference type="GO" id="GO:0030131">
    <property type="term" value="C:clathrin adaptor complex"/>
    <property type="evidence" value="ECO:0007669"/>
    <property type="project" value="UniProtKB-UniRule"/>
</dbReference>
<dbReference type="Proteomes" id="UP000681722">
    <property type="component" value="Unassembled WGS sequence"/>
</dbReference>
<dbReference type="GO" id="GO:0005905">
    <property type="term" value="C:clathrin-coated pit"/>
    <property type="evidence" value="ECO:0007669"/>
    <property type="project" value="UniProtKB-KW"/>
</dbReference>
<dbReference type="SUPFAM" id="SSF49447">
    <property type="entry name" value="Second domain of Mu2 adaptin subunit (ap50) of ap2 adaptor"/>
    <property type="match status" value="1"/>
</dbReference>
<dbReference type="InterPro" id="IPR043532">
    <property type="entry name" value="AP2_Mu_N"/>
</dbReference>
<dbReference type="PROSITE" id="PS00990">
    <property type="entry name" value="CLAT_ADAPTOR_M_1"/>
    <property type="match status" value="1"/>
</dbReference>
<dbReference type="EMBL" id="CAJOBC010005393">
    <property type="protein sequence ID" value="CAF3862426.1"/>
    <property type="molecule type" value="Genomic_DNA"/>
</dbReference>
<evidence type="ECO:0000256" key="1">
    <source>
        <dbReference type="ARBA" id="ARBA00004277"/>
    </source>
</evidence>
<dbReference type="Gene3D" id="3.30.450.60">
    <property type="match status" value="1"/>
</dbReference>
<comment type="caution">
    <text evidence="8">The sequence shown here is derived from an EMBL/GenBank/DDBJ whole genome shotgun (WGS) entry which is preliminary data.</text>
</comment>
<evidence type="ECO:0000256" key="2">
    <source>
        <dbReference type="ARBA" id="ARBA00022448"/>
    </source>
</evidence>
<evidence type="ECO:0000256" key="5">
    <source>
        <dbReference type="ARBA" id="ARBA00023176"/>
    </source>
</evidence>
<proteinExistence type="inferred from homology"/>
<dbReference type="PANTHER" id="PTHR10529">
    <property type="entry name" value="AP COMPLEX SUBUNIT MU"/>
    <property type="match status" value="1"/>
</dbReference>
<dbReference type="InterPro" id="IPR018240">
    <property type="entry name" value="Clathrin_mu_CS"/>
</dbReference>
<evidence type="ECO:0000256" key="3">
    <source>
        <dbReference type="ARBA" id="ARBA00022927"/>
    </source>
</evidence>
<name>A0A814NUT7_9BILA</name>
<comment type="subcellular location">
    <subcellularLocation>
        <location evidence="1">Membrane</location>
        <location evidence="1">Coated pit</location>
        <topology evidence="1">Peripheral membrane protein</topology>
        <orientation evidence="1">Cytoplasmic side</orientation>
    </subcellularLocation>
</comment>
<organism evidence="8 10">
    <name type="scientific">Didymodactylos carnosus</name>
    <dbReference type="NCBI Taxonomy" id="1234261"/>
    <lineage>
        <taxon>Eukaryota</taxon>
        <taxon>Metazoa</taxon>
        <taxon>Spiralia</taxon>
        <taxon>Gnathifera</taxon>
        <taxon>Rotifera</taxon>
        <taxon>Eurotatoria</taxon>
        <taxon>Bdelloidea</taxon>
        <taxon>Philodinida</taxon>
        <taxon>Philodinidae</taxon>
        <taxon>Didymodactylos</taxon>
    </lineage>
</organism>
<keyword evidence="4" id="KW-0472">Membrane</keyword>
<evidence type="ECO:0000256" key="6">
    <source>
        <dbReference type="PIRNR" id="PIRNR005992"/>
    </source>
</evidence>
<evidence type="ECO:0000313" key="8">
    <source>
        <dbReference type="EMBL" id="CAF1097256.1"/>
    </source>
</evidence>
<dbReference type="InterPro" id="IPR011012">
    <property type="entry name" value="Longin-like_dom_sf"/>
</dbReference>
<dbReference type="InterPro" id="IPR036168">
    <property type="entry name" value="AP2_Mu_C_sf"/>
</dbReference>
<dbReference type="GO" id="GO:0016192">
    <property type="term" value="P:vesicle-mediated transport"/>
    <property type="evidence" value="ECO:0007669"/>
    <property type="project" value="InterPro"/>
</dbReference>